<dbReference type="PANTHER" id="PTHR23253">
    <property type="entry name" value="EUKARYOTIC TRANSLATION INITIATION FACTOR 4 GAMMA"/>
    <property type="match status" value="1"/>
</dbReference>
<dbReference type="PROSITE" id="PS51363">
    <property type="entry name" value="W2"/>
    <property type="match status" value="1"/>
</dbReference>
<comment type="similarity">
    <text evidence="1">Belongs to the eukaryotic initiation factor 4G family.</text>
</comment>
<feature type="domain" description="W2" evidence="6">
    <location>
        <begin position="241"/>
        <end position="409"/>
    </location>
</feature>
<dbReference type="InterPro" id="IPR016024">
    <property type="entry name" value="ARM-type_fold"/>
</dbReference>
<evidence type="ECO:0000256" key="5">
    <source>
        <dbReference type="SAM" id="MobiDB-lite"/>
    </source>
</evidence>
<evidence type="ECO:0000256" key="4">
    <source>
        <dbReference type="ARBA" id="ARBA00022917"/>
    </source>
</evidence>
<sequence length="427" mass="48189">MRAVTQPKRNTQARGGGRGSFILKPGAENFLEVASVGSAVSVPVQELTVEDMEKKSVVIIEEYLNSKNMTEVAVFLKEVQSPLMHYVFVDTILNLTMEKRASHRSATGKLLHFLLRDGVLTAQQYLQGLEQVLEYAEDIEIDIPQLWNYLGELLGPTAFDGNIDLNEFSKCILKYVPKHKAAKLFAYMLQTAISDTSREDVSAILNRYEVSLNTFFENEEEVKQFAKDQNIEFALGQGRSCLNTIQHFARIHEELRTLILKRKARNDEVFNWIDRNVSSEDAKAPPFIRALVTVVCEGAMEREDGGVCKCNINILKERKPLLQKYIDDNASLEIQALYAVQALFVQFDHPPSFVKSYFESLYDEEIIAEDSFKAWENSSDEEPGKSVTVTAASQFFRWLKSAPEETGETADEVGNKEAQQSTESAGE</sequence>
<accession>A0ABN8R3H7</accession>
<evidence type="ECO:0000256" key="1">
    <source>
        <dbReference type="ARBA" id="ARBA00005775"/>
    </source>
</evidence>
<gene>
    <name evidence="8" type="ORF">PEVE_00009265</name>
</gene>
<dbReference type="Gene3D" id="1.25.40.180">
    <property type="match status" value="2"/>
</dbReference>
<evidence type="ECO:0000313" key="9">
    <source>
        <dbReference type="Proteomes" id="UP001159427"/>
    </source>
</evidence>
<dbReference type="CDD" id="cd11559">
    <property type="entry name" value="W2_eIF4G1_like"/>
    <property type="match status" value="1"/>
</dbReference>
<dbReference type="PROSITE" id="PS51366">
    <property type="entry name" value="MI"/>
    <property type="match status" value="1"/>
</dbReference>
<dbReference type="Proteomes" id="UP001159427">
    <property type="component" value="Unassembled WGS sequence"/>
</dbReference>
<keyword evidence="9" id="KW-1185">Reference proteome</keyword>
<proteinExistence type="inferred from homology"/>
<organism evidence="8 9">
    <name type="scientific">Porites evermanni</name>
    <dbReference type="NCBI Taxonomy" id="104178"/>
    <lineage>
        <taxon>Eukaryota</taxon>
        <taxon>Metazoa</taxon>
        <taxon>Cnidaria</taxon>
        <taxon>Anthozoa</taxon>
        <taxon>Hexacorallia</taxon>
        <taxon>Scleractinia</taxon>
        <taxon>Fungiina</taxon>
        <taxon>Poritidae</taxon>
        <taxon>Porites</taxon>
    </lineage>
</organism>
<dbReference type="Pfam" id="PF02020">
    <property type="entry name" value="W2"/>
    <property type="match status" value="1"/>
</dbReference>
<dbReference type="SMART" id="SM00544">
    <property type="entry name" value="MA3"/>
    <property type="match status" value="1"/>
</dbReference>
<dbReference type="Pfam" id="PF02847">
    <property type="entry name" value="MA3"/>
    <property type="match status" value="1"/>
</dbReference>
<dbReference type="InterPro" id="IPR003307">
    <property type="entry name" value="W2_domain"/>
</dbReference>
<keyword evidence="4" id="KW-0648">Protein biosynthesis</keyword>
<feature type="region of interest" description="Disordered" evidence="5">
    <location>
        <begin position="403"/>
        <end position="427"/>
    </location>
</feature>
<evidence type="ECO:0000259" key="6">
    <source>
        <dbReference type="PROSITE" id="PS51363"/>
    </source>
</evidence>
<evidence type="ECO:0000256" key="3">
    <source>
        <dbReference type="ARBA" id="ARBA00022845"/>
    </source>
</evidence>
<feature type="domain" description="MI" evidence="7">
    <location>
        <begin position="51"/>
        <end position="173"/>
    </location>
</feature>
<comment type="caution">
    <text evidence="8">The sequence shown here is derived from an EMBL/GenBank/DDBJ whole genome shotgun (WGS) entry which is preliminary data.</text>
</comment>
<evidence type="ECO:0000259" key="7">
    <source>
        <dbReference type="PROSITE" id="PS51366"/>
    </source>
</evidence>
<name>A0ABN8R3H7_9CNID</name>
<keyword evidence="2" id="KW-0396">Initiation factor</keyword>
<dbReference type="SMART" id="SM00515">
    <property type="entry name" value="eIF5C"/>
    <property type="match status" value="1"/>
</dbReference>
<evidence type="ECO:0000256" key="2">
    <source>
        <dbReference type="ARBA" id="ARBA00022540"/>
    </source>
</evidence>
<feature type="compositionally biased region" description="Polar residues" evidence="5">
    <location>
        <begin position="417"/>
        <end position="427"/>
    </location>
</feature>
<feature type="non-terminal residue" evidence="8">
    <location>
        <position position="427"/>
    </location>
</feature>
<evidence type="ECO:0000313" key="8">
    <source>
        <dbReference type="EMBL" id="CAH3173904.1"/>
    </source>
</evidence>
<dbReference type="PANTHER" id="PTHR23253:SF9">
    <property type="entry name" value="EUKARYOTIC TRANSLATION INITIATION FACTOR 4 GAMMA 2"/>
    <property type="match status" value="1"/>
</dbReference>
<protein>
    <submittedName>
        <fullName evidence="8">Uncharacterized protein</fullName>
    </submittedName>
</protein>
<keyword evidence="3" id="KW-0810">Translation regulation</keyword>
<dbReference type="SUPFAM" id="SSF48371">
    <property type="entry name" value="ARM repeat"/>
    <property type="match status" value="2"/>
</dbReference>
<dbReference type="EMBL" id="CALNXI010001638">
    <property type="protein sequence ID" value="CAH3173904.1"/>
    <property type="molecule type" value="Genomic_DNA"/>
</dbReference>
<reference evidence="8 9" key="1">
    <citation type="submission" date="2022-05" db="EMBL/GenBank/DDBJ databases">
        <authorList>
            <consortium name="Genoscope - CEA"/>
            <person name="William W."/>
        </authorList>
    </citation>
    <scope>NUCLEOTIDE SEQUENCE [LARGE SCALE GENOMIC DNA]</scope>
</reference>
<dbReference type="InterPro" id="IPR003891">
    <property type="entry name" value="Initiation_fac_eIF4g_MI"/>
</dbReference>